<dbReference type="SUPFAM" id="SSF53756">
    <property type="entry name" value="UDP-Glycosyltransferase/glycogen phosphorylase"/>
    <property type="match status" value="1"/>
</dbReference>
<dbReference type="InterPro" id="IPR028098">
    <property type="entry name" value="Glyco_trans_4-like_N"/>
</dbReference>
<gene>
    <name evidence="3" type="ORF">ATK78_2175</name>
</gene>
<evidence type="ECO:0000313" key="3">
    <source>
        <dbReference type="EMBL" id="TDQ10016.1"/>
    </source>
</evidence>
<dbReference type="PANTHER" id="PTHR45947">
    <property type="entry name" value="SULFOQUINOVOSYL TRANSFERASE SQD2"/>
    <property type="match status" value="1"/>
</dbReference>
<proteinExistence type="predicted"/>
<dbReference type="Proteomes" id="UP000295620">
    <property type="component" value="Unassembled WGS sequence"/>
</dbReference>
<protein>
    <submittedName>
        <fullName evidence="3">Glycosyltransferase involved in cell wall biosynthesis</fullName>
    </submittedName>
</protein>
<comment type="caution">
    <text evidence="3">The sequence shown here is derived from an EMBL/GenBank/DDBJ whole genome shotgun (WGS) entry which is preliminary data.</text>
</comment>
<dbReference type="Pfam" id="PF00534">
    <property type="entry name" value="Glycos_transf_1"/>
    <property type="match status" value="1"/>
</dbReference>
<feature type="domain" description="Glycosyltransferase subfamily 4-like N-terminal" evidence="2">
    <location>
        <begin position="18"/>
        <end position="190"/>
    </location>
</feature>
<evidence type="ECO:0000259" key="2">
    <source>
        <dbReference type="Pfam" id="PF13439"/>
    </source>
</evidence>
<reference evidence="3 4" key="1">
    <citation type="submission" date="2019-03" db="EMBL/GenBank/DDBJ databases">
        <title>Genomic Encyclopedia of Archaeal and Bacterial Type Strains, Phase II (KMG-II): from individual species to whole genera.</title>
        <authorList>
            <person name="Goeker M."/>
        </authorList>
    </citation>
    <scope>NUCLEOTIDE SEQUENCE [LARGE SCALE GENOMIC DNA]</scope>
    <source>
        <strain evidence="3 4">DSM 19035</strain>
    </source>
</reference>
<keyword evidence="3" id="KW-0808">Transferase</keyword>
<dbReference type="PANTHER" id="PTHR45947:SF3">
    <property type="entry name" value="SULFOQUINOVOSYL TRANSFERASE SQD2"/>
    <property type="match status" value="1"/>
</dbReference>
<dbReference type="Pfam" id="PF13439">
    <property type="entry name" value="Glyco_transf_4"/>
    <property type="match status" value="1"/>
</dbReference>
<dbReference type="GO" id="GO:0016757">
    <property type="term" value="F:glycosyltransferase activity"/>
    <property type="evidence" value="ECO:0007669"/>
    <property type="project" value="InterPro"/>
</dbReference>
<dbReference type="OrthoDB" id="596635at2"/>
<dbReference type="CDD" id="cd03814">
    <property type="entry name" value="GT4-like"/>
    <property type="match status" value="1"/>
</dbReference>
<dbReference type="RefSeq" id="WP_133576057.1">
    <property type="nucleotide sequence ID" value="NZ_SNYC01000004.1"/>
</dbReference>
<dbReference type="Gene3D" id="3.40.50.2000">
    <property type="entry name" value="Glycogen Phosphorylase B"/>
    <property type="match status" value="2"/>
</dbReference>
<dbReference type="AlphaFoldDB" id="A0A4R6SX62"/>
<organism evidence="3 4">
    <name type="scientific">Pedobacter metabolipauper</name>
    <dbReference type="NCBI Taxonomy" id="425513"/>
    <lineage>
        <taxon>Bacteria</taxon>
        <taxon>Pseudomonadati</taxon>
        <taxon>Bacteroidota</taxon>
        <taxon>Sphingobacteriia</taxon>
        <taxon>Sphingobacteriales</taxon>
        <taxon>Sphingobacteriaceae</taxon>
        <taxon>Pedobacter</taxon>
    </lineage>
</organism>
<feature type="domain" description="Glycosyl transferase family 1" evidence="1">
    <location>
        <begin position="211"/>
        <end position="360"/>
    </location>
</feature>
<evidence type="ECO:0000313" key="4">
    <source>
        <dbReference type="Proteomes" id="UP000295620"/>
    </source>
</evidence>
<keyword evidence="4" id="KW-1185">Reference proteome</keyword>
<name>A0A4R6SX62_9SPHI</name>
<sequence>MDRIRVAFFAEILIEDFDGASRTMFQLIDRICSNSFDFLFICGTGPDQLGDFKCLKVPAVSTPVNKKYKIALPGFSKKHISSQLKDFNPHVIHIATPSMLGHFGLKYAKLHSIPVITIYHTHFVSYIDYYFKHLPFLIKPIKQNITAVQNKFYNECDKVYVPSTSIASELMASGIDGNRLVIWKRGINTSLFSPLKKDTDYMERLTGNRMPSVLFASRLVWEKNLELLIGIYALMEQQKLPFNLIIAGDGDARKACQQRMPNAVFTGNLSHSDLSVLYASASVFVFPSNTETFGNVVLEAMASGTPCVIADAGGSKDFITNGINGFKCSVSTLDSAYVFLDKIKLVINDPHLRAELSANGLQFCRSYDWTALADTYFKDLTGLTGLHTIHDLHKNALENVENVENTENFERVEKNIEHINVI</sequence>
<dbReference type="InterPro" id="IPR050194">
    <property type="entry name" value="Glycosyltransferase_grp1"/>
</dbReference>
<dbReference type="EMBL" id="SNYC01000004">
    <property type="protein sequence ID" value="TDQ10016.1"/>
    <property type="molecule type" value="Genomic_DNA"/>
</dbReference>
<accession>A0A4R6SX62</accession>
<evidence type="ECO:0000259" key="1">
    <source>
        <dbReference type="Pfam" id="PF00534"/>
    </source>
</evidence>
<dbReference type="InterPro" id="IPR001296">
    <property type="entry name" value="Glyco_trans_1"/>
</dbReference>